<evidence type="ECO:0000313" key="3">
    <source>
        <dbReference type="Proteomes" id="UP000245639"/>
    </source>
</evidence>
<sequence length="175" mass="19208">MIPFASSPGGGTDGAGDRPAHHPREVPVTISLVVTPTGLRVQFTRSDRAAACRRGLHVPYERIVGSRVMPRRAAVASSPRLPSPGTWWPGRLRAGSWGIGERRQLWAVRGGTHVVVVYLSGRPFHRVVVDVEDPRRTHRLIEAALLQSKRTSARLSLRGLLHDDEAGDRGRRARG</sequence>
<organism evidence="2 3">
    <name type="scientific">Actinomycetospora cinnamomea</name>
    <dbReference type="NCBI Taxonomy" id="663609"/>
    <lineage>
        <taxon>Bacteria</taxon>
        <taxon>Bacillati</taxon>
        <taxon>Actinomycetota</taxon>
        <taxon>Actinomycetes</taxon>
        <taxon>Pseudonocardiales</taxon>
        <taxon>Pseudonocardiaceae</taxon>
        <taxon>Actinomycetospora</taxon>
    </lineage>
</organism>
<dbReference type="EMBL" id="QEKW01000026">
    <property type="protein sequence ID" value="PVY97069.1"/>
    <property type="molecule type" value="Genomic_DNA"/>
</dbReference>
<evidence type="ECO:0000313" key="2">
    <source>
        <dbReference type="EMBL" id="PVY97069.1"/>
    </source>
</evidence>
<name>A0A2U1EBJ7_9PSEU</name>
<comment type="caution">
    <text evidence="2">The sequence shown here is derived from an EMBL/GenBank/DDBJ whole genome shotgun (WGS) entry which is preliminary data.</text>
</comment>
<proteinExistence type="predicted"/>
<dbReference type="AlphaFoldDB" id="A0A2U1EBJ7"/>
<keyword evidence="3" id="KW-1185">Reference proteome</keyword>
<dbReference type="Proteomes" id="UP000245639">
    <property type="component" value="Unassembled WGS sequence"/>
</dbReference>
<protein>
    <submittedName>
        <fullName evidence="2">Uncharacterized protein</fullName>
    </submittedName>
</protein>
<gene>
    <name evidence="2" type="ORF">C8D89_12617</name>
</gene>
<reference evidence="2 3" key="1">
    <citation type="submission" date="2018-04" db="EMBL/GenBank/DDBJ databases">
        <title>Genomic Encyclopedia of Type Strains, Phase IV (KMG-IV): sequencing the most valuable type-strain genomes for metagenomic binning, comparative biology and taxonomic classification.</title>
        <authorList>
            <person name="Goeker M."/>
        </authorList>
    </citation>
    <scope>NUCLEOTIDE SEQUENCE [LARGE SCALE GENOMIC DNA]</scope>
    <source>
        <strain evidence="2 3">DSM 45771</strain>
    </source>
</reference>
<feature type="region of interest" description="Disordered" evidence="1">
    <location>
        <begin position="1"/>
        <end position="23"/>
    </location>
</feature>
<evidence type="ECO:0000256" key="1">
    <source>
        <dbReference type="SAM" id="MobiDB-lite"/>
    </source>
</evidence>
<accession>A0A2U1EBJ7</accession>